<organism evidence="1 2">
    <name type="scientific">Pacificimonas pallii</name>
    <dbReference type="NCBI Taxonomy" id="2827236"/>
    <lineage>
        <taxon>Bacteria</taxon>
        <taxon>Pseudomonadati</taxon>
        <taxon>Pseudomonadota</taxon>
        <taxon>Alphaproteobacteria</taxon>
        <taxon>Sphingomonadales</taxon>
        <taxon>Sphingosinicellaceae</taxon>
        <taxon>Pacificimonas</taxon>
    </lineage>
</organism>
<dbReference type="EMBL" id="JAGSPA010000001">
    <property type="protein sequence ID" value="MBV7255165.1"/>
    <property type="molecule type" value="Genomic_DNA"/>
</dbReference>
<dbReference type="InterPro" id="IPR007833">
    <property type="entry name" value="Capsule_polysaccharide_synth"/>
</dbReference>
<protein>
    <submittedName>
        <fullName evidence="1">Beta-3-deoxy-D-manno-oct-2-ulosonic acid transferase</fullName>
    </submittedName>
</protein>
<keyword evidence="1" id="KW-0808">Transferase</keyword>
<evidence type="ECO:0000313" key="2">
    <source>
        <dbReference type="Proteomes" id="UP000722336"/>
    </source>
</evidence>
<dbReference type="RefSeq" id="WP_218443425.1">
    <property type="nucleotide sequence ID" value="NZ_JAGSPA010000001.1"/>
</dbReference>
<gene>
    <name evidence="1" type="ORF">KCG44_00040</name>
</gene>
<proteinExistence type="predicted"/>
<evidence type="ECO:0000313" key="1">
    <source>
        <dbReference type="EMBL" id="MBV7255165.1"/>
    </source>
</evidence>
<comment type="caution">
    <text evidence="1">The sequence shown here is derived from an EMBL/GenBank/DDBJ whole genome shotgun (WGS) entry which is preliminary data.</text>
</comment>
<accession>A0ABS6SAE1</accession>
<dbReference type="GO" id="GO:0016740">
    <property type="term" value="F:transferase activity"/>
    <property type="evidence" value="ECO:0007669"/>
    <property type="project" value="UniProtKB-KW"/>
</dbReference>
<dbReference type="Proteomes" id="UP000722336">
    <property type="component" value="Unassembled WGS sequence"/>
</dbReference>
<keyword evidence="2" id="KW-1185">Reference proteome</keyword>
<dbReference type="Pfam" id="PF05159">
    <property type="entry name" value="Capsule_synth"/>
    <property type="match status" value="2"/>
</dbReference>
<reference evidence="1 2" key="1">
    <citation type="submission" date="2021-04" db="EMBL/GenBank/DDBJ databases">
        <authorList>
            <person name="Pira H."/>
            <person name="Risdian C."/>
            <person name="Wink J."/>
        </authorList>
    </citation>
    <scope>NUCLEOTIDE SEQUENCE [LARGE SCALE GENOMIC DNA]</scope>
    <source>
        <strain evidence="1 2">WHA3</strain>
    </source>
</reference>
<sequence length="391" mass="42492">MTRTAVPPGASAVHPVRFPWAAPLIDSLVRVDGDRLLYREPFFGGDVDEAAFAELVAFWRRLQNQNRDIAKTAGIRAWKRETISRFLWHDGAKAGGRRAIWPSRADAEPGDIQIEDGFIRSRGLGAELNAPLSIVVDGRGIYYDPSGPSDLEYLLEHEDIGAALRTRAAQLAARIVRADIIKYGARGEPVDLPKGRRLILVPGQVEDDRSVRLGGGPLQSNAALLAAVRNARPDACIVFKPHPDVEAGLRSGGPAPGEAAQLADIVVRDARLTSLFAAVDEVHTLTSLTGFEALLRGLPVTTYGVPFYAGWGLTEDRGAVPARRTRRRSLNELIAATLILYPRYLDPVSGLPCPPEVLVSRLEGQVPTPVTALTRIRRAQGRVTAALRKRA</sequence>
<dbReference type="CDD" id="cd16439">
    <property type="entry name" value="beta_Kdo_transferase_KpsC_2"/>
    <property type="match status" value="1"/>
</dbReference>
<name>A0ABS6SAE1_9SPHN</name>